<accession>M7ZH86</accession>
<proteinExistence type="predicted"/>
<dbReference type="AlphaFoldDB" id="M7ZH86"/>
<protein>
    <submittedName>
        <fullName evidence="1">Uncharacterized protein</fullName>
    </submittedName>
</protein>
<sequence length="212" mass="22935">MSNPTPKTPAGSSAGTGRYLRNHREVLIPEKFDGPKSTQFSLALFMKVSRSEEGEVTDWCAHNPKNTNAGGYHKTVNNGGSARALNNVTKGDYTCGLKIVSKSGFLHRIKNNVNNGKSVRDLKNFNNCKSVCNLKNVNNDKSVRNLKNVNNGKFVHGLKNVSGISDGGSFCNLKNVNKSRSVCCDLKSVNRSNGGFKPVDDTAARCADLKNG</sequence>
<reference evidence="1" key="1">
    <citation type="journal article" date="2013" name="Nature">
        <title>Draft genome of the wheat A-genome progenitor Triticum urartu.</title>
        <authorList>
            <person name="Ling H.Q."/>
            <person name="Zhao S."/>
            <person name="Liu D."/>
            <person name="Wang J."/>
            <person name="Sun H."/>
            <person name="Zhang C."/>
            <person name="Fan H."/>
            <person name="Li D."/>
            <person name="Dong L."/>
            <person name="Tao Y."/>
            <person name="Gao C."/>
            <person name="Wu H."/>
            <person name="Li Y."/>
            <person name="Cui Y."/>
            <person name="Guo X."/>
            <person name="Zheng S."/>
            <person name="Wang B."/>
            <person name="Yu K."/>
            <person name="Liang Q."/>
            <person name="Yang W."/>
            <person name="Lou X."/>
            <person name="Chen J."/>
            <person name="Feng M."/>
            <person name="Jian J."/>
            <person name="Zhang X."/>
            <person name="Luo G."/>
            <person name="Jiang Y."/>
            <person name="Liu J."/>
            <person name="Wang Z."/>
            <person name="Sha Y."/>
            <person name="Zhang B."/>
            <person name="Wu H."/>
            <person name="Tang D."/>
            <person name="Shen Q."/>
            <person name="Xue P."/>
            <person name="Zou S."/>
            <person name="Wang X."/>
            <person name="Liu X."/>
            <person name="Wang F."/>
            <person name="Yang Y."/>
            <person name="An X."/>
            <person name="Dong Z."/>
            <person name="Zhang K."/>
            <person name="Zhang X."/>
            <person name="Luo M.C."/>
            <person name="Dvorak J."/>
            <person name="Tong Y."/>
            <person name="Wang J."/>
            <person name="Yang H."/>
            <person name="Li Z."/>
            <person name="Wang D."/>
            <person name="Zhang A."/>
            <person name="Wang J."/>
        </authorList>
    </citation>
    <scope>NUCLEOTIDE SEQUENCE</scope>
</reference>
<dbReference type="EMBL" id="KD126157">
    <property type="protein sequence ID" value="EMS58996.1"/>
    <property type="molecule type" value="Genomic_DNA"/>
</dbReference>
<name>M7ZH86_TRIUA</name>
<organism evidence="1">
    <name type="scientific">Triticum urartu</name>
    <name type="common">Red wild einkorn</name>
    <name type="synonym">Crithodium urartu</name>
    <dbReference type="NCBI Taxonomy" id="4572"/>
    <lineage>
        <taxon>Eukaryota</taxon>
        <taxon>Viridiplantae</taxon>
        <taxon>Streptophyta</taxon>
        <taxon>Embryophyta</taxon>
        <taxon>Tracheophyta</taxon>
        <taxon>Spermatophyta</taxon>
        <taxon>Magnoliopsida</taxon>
        <taxon>Liliopsida</taxon>
        <taxon>Poales</taxon>
        <taxon>Poaceae</taxon>
        <taxon>BOP clade</taxon>
        <taxon>Pooideae</taxon>
        <taxon>Triticodae</taxon>
        <taxon>Triticeae</taxon>
        <taxon>Triticinae</taxon>
        <taxon>Triticum</taxon>
    </lineage>
</organism>
<gene>
    <name evidence="1" type="ORF">TRIUR3_15141</name>
</gene>
<evidence type="ECO:0000313" key="1">
    <source>
        <dbReference type="EMBL" id="EMS58996.1"/>
    </source>
</evidence>
<dbReference type="OMA" id="TKGDYTC"/>